<dbReference type="AlphaFoldDB" id="A0AAV4E1W9"/>
<name>A0AAV4E1W9_9GAST</name>
<dbReference type="InterPro" id="IPR043128">
    <property type="entry name" value="Rev_trsase/Diguanyl_cyclase"/>
</dbReference>
<protein>
    <submittedName>
        <fullName evidence="1">Pol polyprotein</fullName>
    </submittedName>
</protein>
<keyword evidence="2" id="KW-1185">Reference proteome</keyword>
<gene>
    <name evidence="1" type="ORF">PoB_007655600</name>
</gene>
<dbReference type="SUPFAM" id="SSF56672">
    <property type="entry name" value="DNA/RNA polymerases"/>
    <property type="match status" value="1"/>
</dbReference>
<dbReference type="Gene3D" id="3.10.10.10">
    <property type="entry name" value="HIV Type 1 Reverse Transcriptase, subunit A, domain 1"/>
    <property type="match status" value="1"/>
</dbReference>
<organism evidence="1 2">
    <name type="scientific">Plakobranchus ocellatus</name>
    <dbReference type="NCBI Taxonomy" id="259542"/>
    <lineage>
        <taxon>Eukaryota</taxon>
        <taxon>Metazoa</taxon>
        <taxon>Spiralia</taxon>
        <taxon>Lophotrochozoa</taxon>
        <taxon>Mollusca</taxon>
        <taxon>Gastropoda</taxon>
        <taxon>Heterobranchia</taxon>
        <taxon>Euthyneura</taxon>
        <taxon>Panpulmonata</taxon>
        <taxon>Sacoglossa</taxon>
        <taxon>Placobranchoidea</taxon>
        <taxon>Plakobranchidae</taxon>
        <taxon>Plakobranchus</taxon>
    </lineage>
</organism>
<dbReference type="PANTHER" id="PTHR37984:SF5">
    <property type="entry name" value="PROTEIN NYNRIN-LIKE"/>
    <property type="match status" value="1"/>
</dbReference>
<dbReference type="Gene3D" id="3.30.70.270">
    <property type="match status" value="1"/>
</dbReference>
<proteinExistence type="predicted"/>
<comment type="caution">
    <text evidence="1">The sequence shown here is derived from an EMBL/GenBank/DDBJ whole genome shotgun (WGS) entry which is preliminary data.</text>
</comment>
<evidence type="ECO:0000313" key="1">
    <source>
        <dbReference type="EMBL" id="GFO50051.1"/>
    </source>
</evidence>
<dbReference type="Proteomes" id="UP000735302">
    <property type="component" value="Unassembled WGS sequence"/>
</dbReference>
<dbReference type="PANTHER" id="PTHR37984">
    <property type="entry name" value="PROTEIN CBG26694"/>
    <property type="match status" value="1"/>
</dbReference>
<dbReference type="InterPro" id="IPR050951">
    <property type="entry name" value="Retrovirus_Pol_polyprotein"/>
</dbReference>
<reference evidence="1 2" key="1">
    <citation type="journal article" date="2021" name="Elife">
        <title>Chloroplast acquisition without the gene transfer in kleptoplastic sea slugs, Plakobranchus ocellatus.</title>
        <authorList>
            <person name="Maeda T."/>
            <person name="Takahashi S."/>
            <person name="Yoshida T."/>
            <person name="Shimamura S."/>
            <person name="Takaki Y."/>
            <person name="Nagai Y."/>
            <person name="Toyoda A."/>
            <person name="Suzuki Y."/>
            <person name="Arimoto A."/>
            <person name="Ishii H."/>
            <person name="Satoh N."/>
            <person name="Nishiyama T."/>
            <person name="Hasebe M."/>
            <person name="Maruyama T."/>
            <person name="Minagawa J."/>
            <person name="Obokata J."/>
            <person name="Shigenobu S."/>
        </authorList>
    </citation>
    <scope>NUCLEOTIDE SEQUENCE [LARGE SCALE GENOMIC DNA]</scope>
</reference>
<dbReference type="EMBL" id="BLXT01008574">
    <property type="protein sequence ID" value="GFO50051.1"/>
    <property type="molecule type" value="Genomic_DNA"/>
</dbReference>
<accession>A0AAV4E1W9</accession>
<sequence>MAPSSIAKTAIVTSFGLWELLRMLFSLKNAAQSNQRLMDGVLREVPFAFVYLDDILVASQSPPGALLTSAKTFHPVVLQWADHKPLTFALSSQTDRSPHQTRHLSFIAEFTTDIQHIKGKFNVVADALSRLNTIGFTADAASSNQLNSLTTDSLGGDCINFHRLAKDQVNSEEMASYRTPNTGLVLKDVDIGSSTLLCTTSMGISRPVLPTLWTRPVFNKIHGLSLSGIRPTQKAISQGFVWHGMKRDIRQ</sequence>
<evidence type="ECO:0000313" key="2">
    <source>
        <dbReference type="Proteomes" id="UP000735302"/>
    </source>
</evidence>
<dbReference type="InterPro" id="IPR043502">
    <property type="entry name" value="DNA/RNA_pol_sf"/>
</dbReference>